<evidence type="ECO:0000256" key="8">
    <source>
        <dbReference type="ARBA" id="ARBA00034120"/>
    </source>
</evidence>
<keyword evidence="6 11" id="KW-0695">RNA-directed DNA polymerase</keyword>
<sequence>MLRSSPTLAWRGLGPDSHCHPPGVVKVMPAWNPQRYQHEGKIRDIDQGILDSVVRIINRIRAVDARLPVILTLRHLSVLTDVPYKYLRDVVSRQAGDYKRVLLKKRVPGRTRHREISIPNPVLAGVQKWINENILQFTSAHPLSYAYHPESQAVFAATPHCGCRWLLKVDLTDFFHSISESDVYAVFKSLGYSPLLAFELARLTTMLSASSRPAPADFTERWSSIPAYACEKQGVLPQGAPTSPMLSNLVMRDLDEGLAQLAEAAGYTYTRYADDLAFSTAKDVGLEHVQRLRKSVLLKLAKSGFSGNLRKTVIRGPGARRMVLGILVDGHEPRLAREYKDALRQHLYYLLSPAHGPAKHAGARNLSVSTLFYHVRGKIAWAERVEPSFGSACLEEFEKVDWPPVDVARQRSRDA</sequence>
<gene>
    <name evidence="11" type="ORF">HNQ61_003572</name>
</gene>
<dbReference type="PROSITE" id="PS50878">
    <property type="entry name" value="RT_POL"/>
    <property type="match status" value="1"/>
</dbReference>
<evidence type="ECO:0000256" key="1">
    <source>
        <dbReference type="ARBA" id="ARBA00012493"/>
    </source>
</evidence>
<feature type="domain" description="Reverse transcriptase" evidence="10">
    <location>
        <begin position="85"/>
        <end position="328"/>
    </location>
</feature>
<dbReference type="InterPro" id="IPR000477">
    <property type="entry name" value="RT_dom"/>
</dbReference>
<dbReference type="GO" id="GO:0046872">
    <property type="term" value="F:metal ion binding"/>
    <property type="evidence" value="ECO:0007669"/>
    <property type="project" value="UniProtKB-KW"/>
</dbReference>
<comment type="similarity">
    <text evidence="8">Belongs to the bacterial reverse transcriptase family.</text>
</comment>
<proteinExistence type="inferred from homology"/>
<dbReference type="InterPro" id="IPR043502">
    <property type="entry name" value="DNA/RNA_pol_sf"/>
</dbReference>
<evidence type="ECO:0000256" key="7">
    <source>
        <dbReference type="ARBA" id="ARBA00023118"/>
    </source>
</evidence>
<protein>
    <recommendedName>
        <fullName evidence="1">RNA-directed DNA polymerase</fullName>
        <ecNumber evidence="1">2.7.7.49</ecNumber>
    </recommendedName>
</protein>
<dbReference type="AlphaFoldDB" id="A0A841H1Q2"/>
<dbReference type="EC" id="2.7.7.49" evidence="1"/>
<dbReference type="GO" id="GO:0003723">
    <property type="term" value="F:RNA binding"/>
    <property type="evidence" value="ECO:0007669"/>
    <property type="project" value="InterPro"/>
</dbReference>
<evidence type="ECO:0000313" key="11">
    <source>
        <dbReference type="EMBL" id="MBB6071912.1"/>
    </source>
</evidence>
<dbReference type="EMBL" id="JACHIA010000011">
    <property type="protein sequence ID" value="MBB6071912.1"/>
    <property type="molecule type" value="Genomic_DNA"/>
</dbReference>
<dbReference type="GO" id="GO:0003964">
    <property type="term" value="F:RNA-directed DNA polymerase activity"/>
    <property type="evidence" value="ECO:0007669"/>
    <property type="project" value="UniProtKB-KW"/>
</dbReference>
<keyword evidence="7" id="KW-0051">Antiviral defense</keyword>
<dbReference type="Pfam" id="PF00078">
    <property type="entry name" value="RVT_1"/>
    <property type="match status" value="1"/>
</dbReference>
<dbReference type="InterPro" id="IPR051083">
    <property type="entry name" value="GrpII_Intron_Splice-Mob/Def"/>
</dbReference>
<keyword evidence="3" id="KW-0548">Nucleotidyltransferase</keyword>
<dbReference type="CDD" id="cd03487">
    <property type="entry name" value="RT_Bac_retron_II"/>
    <property type="match status" value="1"/>
</dbReference>
<name>A0A841H1Q2_9BACT</name>
<dbReference type="PANTHER" id="PTHR34047:SF7">
    <property type="entry name" value="RNA-DIRECTED DNA POLYMERASE"/>
    <property type="match status" value="1"/>
</dbReference>
<evidence type="ECO:0000256" key="5">
    <source>
        <dbReference type="ARBA" id="ARBA00022842"/>
    </source>
</evidence>
<evidence type="ECO:0000256" key="9">
    <source>
        <dbReference type="ARBA" id="ARBA00048173"/>
    </source>
</evidence>
<comment type="catalytic activity">
    <reaction evidence="9">
        <text>DNA(n) + a 2'-deoxyribonucleoside 5'-triphosphate = DNA(n+1) + diphosphate</text>
        <dbReference type="Rhea" id="RHEA:22508"/>
        <dbReference type="Rhea" id="RHEA-COMP:17339"/>
        <dbReference type="Rhea" id="RHEA-COMP:17340"/>
        <dbReference type="ChEBI" id="CHEBI:33019"/>
        <dbReference type="ChEBI" id="CHEBI:61560"/>
        <dbReference type="ChEBI" id="CHEBI:173112"/>
        <dbReference type="EC" id="2.7.7.49"/>
    </reaction>
</comment>
<dbReference type="SUPFAM" id="SSF56672">
    <property type="entry name" value="DNA/RNA polymerases"/>
    <property type="match status" value="1"/>
</dbReference>
<keyword evidence="4" id="KW-0479">Metal-binding</keyword>
<evidence type="ECO:0000256" key="2">
    <source>
        <dbReference type="ARBA" id="ARBA00022679"/>
    </source>
</evidence>
<organism evidence="11 12">
    <name type="scientific">Longimicrobium terrae</name>
    <dbReference type="NCBI Taxonomy" id="1639882"/>
    <lineage>
        <taxon>Bacteria</taxon>
        <taxon>Pseudomonadati</taxon>
        <taxon>Gemmatimonadota</taxon>
        <taxon>Longimicrobiia</taxon>
        <taxon>Longimicrobiales</taxon>
        <taxon>Longimicrobiaceae</taxon>
        <taxon>Longimicrobium</taxon>
    </lineage>
</organism>
<evidence type="ECO:0000256" key="4">
    <source>
        <dbReference type="ARBA" id="ARBA00022723"/>
    </source>
</evidence>
<dbReference type="InterPro" id="IPR000123">
    <property type="entry name" value="Reverse_transcriptase_msDNA"/>
</dbReference>
<evidence type="ECO:0000313" key="12">
    <source>
        <dbReference type="Proteomes" id="UP000582837"/>
    </source>
</evidence>
<dbReference type="RefSeq" id="WP_205761609.1">
    <property type="nucleotide sequence ID" value="NZ_JABDTL010000001.1"/>
</dbReference>
<reference evidence="11 12" key="1">
    <citation type="submission" date="2020-08" db="EMBL/GenBank/DDBJ databases">
        <title>Genomic Encyclopedia of Type Strains, Phase IV (KMG-IV): sequencing the most valuable type-strain genomes for metagenomic binning, comparative biology and taxonomic classification.</title>
        <authorList>
            <person name="Goeker M."/>
        </authorList>
    </citation>
    <scope>NUCLEOTIDE SEQUENCE [LARGE SCALE GENOMIC DNA]</scope>
    <source>
        <strain evidence="11 12">DSM 29007</strain>
    </source>
</reference>
<accession>A0A841H1Q2</accession>
<evidence type="ECO:0000256" key="3">
    <source>
        <dbReference type="ARBA" id="ARBA00022695"/>
    </source>
</evidence>
<keyword evidence="2" id="KW-0808">Transferase</keyword>
<dbReference type="PRINTS" id="PR00866">
    <property type="entry name" value="RNADNAPOLMS"/>
</dbReference>
<keyword evidence="12" id="KW-1185">Reference proteome</keyword>
<keyword evidence="5" id="KW-0460">Magnesium</keyword>
<dbReference type="Proteomes" id="UP000582837">
    <property type="component" value="Unassembled WGS sequence"/>
</dbReference>
<evidence type="ECO:0000256" key="6">
    <source>
        <dbReference type="ARBA" id="ARBA00022918"/>
    </source>
</evidence>
<dbReference type="PANTHER" id="PTHR34047">
    <property type="entry name" value="NUCLEAR INTRON MATURASE 1, MITOCHONDRIAL-RELATED"/>
    <property type="match status" value="1"/>
</dbReference>
<dbReference type="GO" id="GO:0051607">
    <property type="term" value="P:defense response to virus"/>
    <property type="evidence" value="ECO:0007669"/>
    <property type="project" value="UniProtKB-KW"/>
</dbReference>
<evidence type="ECO:0000259" key="10">
    <source>
        <dbReference type="PROSITE" id="PS50878"/>
    </source>
</evidence>
<comment type="caution">
    <text evidence="11">The sequence shown here is derived from an EMBL/GenBank/DDBJ whole genome shotgun (WGS) entry which is preliminary data.</text>
</comment>